<dbReference type="RefSeq" id="WP_175227574.1">
    <property type="nucleotide sequence ID" value="NZ_CADIKH010000014.1"/>
</dbReference>
<accession>A0A6J5DYC6</accession>
<protein>
    <submittedName>
        <fullName evidence="1">Uncharacterized protein</fullName>
    </submittedName>
</protein>
<evidence type="ECO:0000313" key="1">
    <source>
        <dbReference type="EMBL" id="CAB3758464.1"/>
    </source>
</evidence>
<reference evidence="1 2" key="1">
    <citation type="submission" date="2020-04" db="EMBL/GenBank/DDBJ databases">
        <authorList>
            <person name="De Canck E."/>
        </authorList>
    </citation>
    <scope>NUCLEOTIDE SEQUENCE [LARGE SCALE GENOMIC DNA]</scope>
    <source>
        <strain evidence="1 2">LMG 29542</strain>
    </source>
</reference>
<name>A0A6J5DYC6_9BURK</name>
<organism evidence="1 2">
    <name type="scientific">Paraburkholderia humisilvae</name>
    <dbReference type="NCBI Taxonomy" id="627669"/>
    <lineage>
        <taxon>Bacteria</taxon>
        <taxon>Pseudomonadati</taxon>
        <taxon>Pseudomonadota</taxon>
        <taxon>Betaproteobacteria</taxon>
        <taxon>Burkholderiales</taxon>
        <taxon>Burkholderiaceae</taxon>
        <taxon>Paraburkholderia</taxon>
    </lineage>
</organism>
<dbReference type="EMBL" id="CADIKH010000014">
    <property type="protein sequence ID" value="CAB3758464.1"/>
    <property type="molecule type" value="Genomic_DNA"/>
</dbReference>
<gene>
    <name evidence="1" type="ORF">LMG29542_03346</name>
</gene>
<dbReference type="Proteomes" id="UP000494363">
    <property type="component" value="Unassembled WGS sequence"/>
</dbReference>
<evidence type="ECO:0000313" key="2">
    <source>
        <dbReference type="Proteomes" id="UP000494363"/>
    </source>
</evidence>
<sequence length="185" mass="21256">MKLTTTMLGTLDRQDVFDIVAWNLLRQNARATAFDRVKCLYRAPDGKRCAIGWLIPDDVYSKALEFFGVRDIAARLIETDYGAKFARFLYIHMPLLRDLQEMHDANLPVEWPVALRTIARRHRLNTTVITHCERQLGFVTRSQPEHVRPVAPAYLLDFPKLLAPVNTGVDHGREERKAPREVCCA</sequence>
<dbReference type="AlphaFoldDB" id="A0A6J5DYC6"/>
<keyword evidence="2" id="KW-1185">Reference proteome</keyword>
<proteinExistence type="predicted"/>